<dbReference type="PANTHER" id="PTHR11738:SF179">
    <property type="entry name" value="LEUKOCYTE IMMUNOGLOBULIN-LIKE RECEPTOR SUBFAMILY A MEMBER 5"/>
    <property type="match status" value="1"/>
</dbReference>
<dbReference type="OrthoDB" id="9808644at2759"/>
<gene>
    <name evidence="12" type="primary">LOC109674800</name>
</gene>
<keyword evidence="5" id="KW-0677">Repeat</keyword>
<dbReference type="GO" id="GO:0005886">
    <property type="term" value="C:plasma membrane"/>
    <property type="evidence" value="ECO:0007669"/>
    <property type="project" value="UniProtKB-SubCell"/>
</dbReference>
<dbReference type="Gene3D" id="2.60.40.10">
    <property type="entry name" value="Immunoglobulins"/>
    <property type="match status" value="2"/>
</dbReference>
<evidence type="ECO:0000256" key="2">
    <source>
        <dbReference type="ARBA" id="ARBA00022475"/>
    </source>
</evidence>
<dbReference type="InterPro" id="IPR013783">
    <property type="entry name" value="Ig-like_fold"/>
</dbReference>
<keyword evidence="2" id="KW-1003">Cell membrane</keyword>
<evidence type="ECO:0000256" key="3">
    <source>
        <dbReference type="ARBA" id="ARBA00022692"/>
    </source>
</evidence>
<dbReference type="SUPFAM" id="SSF48726">
    <property type="entry name" value="Immunoglobulin"/>
    <property type="match status" value="2"/>
</dbReference>
<keyword evidence="8" id="KW-1015">Disulfide bond</keyword>
<dbReference type="RefSeq" id="XP_020007267.1">
    <property type="nucleotide sequence ID" value="XM_020151678.1"/>
</dbReference>
<accession>A0A8B7TKN7</accession>
<sequence>MHSLQEIEKPVGGDTMIPTLMTLFCLEYLPKPRLWAEQGSVITWGEKVTIWCEGTLKGQKYLLNKEGSPAPWDRVYLLEPGNKAKFSITKMTENYAGLYECYYYSLASWSEHSEPLELVVTGVYRKPSLSALPSPVVTSGDSVTLQCGSWQRLNSFILMMEGEHTLFWALGLQKHPYEYSQALFPVGPVTPSHKWTFRCYSYDRKKPQVWSAPSEPLELLVLEAAETTSPSQNMSDTKTASQPQDYTVENLIRMVVAGLVLVVLGILLFEVLHSQRRTKCAIQV</sequence>
<keyword evidence="7 11" id="KW-0472">Membrane</keyword>
<protein>
    <submittedName>
        <fullName evidence="12">Leukocyte immunoglobulin-like receptor subfamily A member 5</fullName>
    </submittedName>
</protein>
<feature type="transmembrane region" description="Helical" evidence="11">
    <location>
        <begin position="251"/>
        <end position="269"/>
    </location>
</feature>
<evidence type="ECO:0000256" key="9">
    <source>
        <dbReference type="ARBA" id="ARBA00023180"/>
    </source>
</evidence>
<dbReference type="GO" id="GO:0002764">
    <property type="term" value="P:immune response-regulating signaling pathway"/>
    <property type="evidence" value="ECO:0007669"/>
    <property type="project" value="TreeGrafter"/>
</dbReference>
<evidence type="ECO:0000256" key="10">
    <source>
        <dbReference type="ARBA" id="ARBA00023319"/>
    </source>
</evidence>
<dbReference type="GO" id="GO:0032396">
    <property type="term" value="F:inhibitory MHC class I receptor activity"/>
    <property type="evidence" value="ECO:0007669"/>
    <property type="project" value="TreeGrafter"/>
</dbReference>
<evidence type="ECO:0000256" key="5">
    <source>
        <dbReference type="ARBA" id="ARBA00022737"/>
    </source>
</evidence>
<dbReference type="FunFam" id="2.60.40.10:FF:000049">
    <property type="entry name" value="Leukocyte immunoglobulin-like receptor subfamily B member 1"/>
    <property type="match status" value="2"/>
</dbReference>
<organism evidence="12">
    <name type="scientific">Castor canadensis</name>
    <name type="common">American beaver</name>
    <dbReference type="NCBI Taxonomy" id="51338"/>
    <lineage>
        <taxon>Eukaryota</taxon>
        <taxon>Metazoa</taxon>
        <taxon>Chordata</taxon>
        <taxon>Craniata</taxon>
        <taxon>Vertebrata</taxon>
        <taxon>Euteleostomi</taxon>
        <taxon>Mammalia</taxon>
        <taxon>Eutheria</taxon>
        <taxon>Euarchontoglires</taxon>
        <taxon>Glires</taxon>
        <taxon>Rodentia</taxon>
        <taxon>Castorimorpha</taxon>
        <taxon>Castoridae</taxon>
        <taxon>Castor</taxon>
    </lineage>
</organism>
<keyword evidence="9" id="KW-0325">Glycoprotein</keyword>
<keyword evidence="6 11" id="KW-1133">Transmembrane helix</keyword>
<evidence type="ECO:0000256" key="11">
    <source>
        <dbReference type="SAM" id="Phobius"/>
    </source>
</evidence>
<dbReference type="AlphaFoldDB" id="A0A8B7TKN7"/>
<reference evidence="12" key="1">
    <citation type="submission" date="2025-08" db="UniProtKB">
        <authorList>
            <consortium name="RefSeq"/>
        </authorList>
    </citation>
    <scope>IDENTIFICATION</scope>
    <source>
        <tissue evidence="12">Leukocyte</tissue>
    </source>
</reference>
<name>A0A8B7TKN7_CASCN</name>
<dbReference type="KEGG" id="ccan:109674800"/>
<dbReference type="InterPro" id="IPR036179">
    <property type="entry name" value="Ig-like_dom_sf"/>
</dbReference>
<proteinExistence type="predicted"/>
<dbReference type="InterPro" id="IPR050412">
    <property type="entry name" value="Ig-like_Receptors_ImmuneReg"/>
</dbReference>
<evidence type="ECO:0000313" key="12">
    <source>
        <dbReference type="RefSeq" id="XP_020007267.1"/>
    </source>
</evidence>
<dbReference type="GO" id="GO:0019221">
    <property type="term" value="P:cytokine-mediated signaling pathway"/>
    <property type="evidence" value="ECO:0007669"/>
    <property type="project" value="TreeGrafter"/>
</dbReference>
<evidence type="ECO:0000256" key="7">
    <source>
        <dbReference type="ARBA" id="ARBA00023136"/>
    </source>
</evidence>
<evidence type="ECO:0000256" key="8">
    <source>
        <dbReference type="ARBA" id="ARBA00023157"/>
    </source>
</evidence>
<dbReference type="Pfam" id="PF13895">
    <property type="entry name" value="Ig_2"/>
    <property type="match status" value="1"/>
</dbReference>
<keyword evidence="3 11" id="KW-0812">Transmembrane</keyword>
<keyword evidence="4" id="KW-0732">Signal</keyword>
<evidence type="ECO:0000256" key="6">
    <source>
        <dbReference type="ARBA" id="ARBA00022989"/>
    </source>
</evidence>
<comment type="subcellular location">
    <subcellularLocation>
        <location evidence="1">Cell membrane</location>
        <topology evidence="1">Single-pass membrane protein</topology>
    </subcellularLocation>
</comment>
<evidence type="ECO:0000256" key="4">
    <source>
        <dbReference type="ARBA" id="ARBA00022729"/>
    </source>
</evidence>
<keyword evidence="10" id="KW-0393">Immunoglobulin domain</keyword>
<evidence type="ECO:0000256" key="1">
    <source>
        <dbReference type="ARBA" id="ARBA00004162"/>
    </source>
</evidence>
<dbReference type="PANTHER" id="PTHR11738">
    <property type="entry name" value="MHC CLASS I NK CELL RECEPTOR"/>
    <property type="match status" value="1"/>
</dbReference>